<dbReference type="KEGG" id="kpd:CW740_11320"/>
<sequence length="260" mass="28324">MSHLKDKTVMVTGASSGFGLACAKSFAQKGCKVIAAARRKERLDDLKQELKQELGEDRVIVLPLDVTSEEQVNSMFDAIPEEYSKIDILVNNAGLALGLEPAHQADLTDWNRMVDTNIKGLYLMTRKILPGMVERKSGHIINIGSIAGNYAYPGGNAYGATKAFVKQFSRNLRADLLGTQVRVTNIEPGLAETEFSLVRFHGDKDKADNVYKGANPLTAEDIAASVLWAAEQPQHVNINSIELMPTSQAWAALAIDKVLG</sequence>
<dbReference type="PROSITE" id="PS51257">
    <property type="entry name" value="PROKAR_LIPOPROTEIN"/>
    <property type="match status" value="1"/>
</dbReference>
<dbReference type="FunFam" id="3.40.50.720:FF:000047">
    <property type="entry name" value="NADP-dependent L-serine/L-allo-threonine dehydrogenase"/>
    <property type="match status" value="1"/>
</dbReference>
<evidence type="ECO:0000313" key="5">
    <source>
        <dbReference type="Proteomes" id="UP000232693"/>
    </source>
</evidence>
<reference evidence="4 5" key="1">
    <citation type="submission" date="2017-12" db="EMBL/GenBank/DDBJ databases">
        <title>Kangiella profundi FT102 completed genome.</title>
        <authorList>
            <person name="Xu J."/>
            <person name="Wang J."/>
            <person name="Lu Y."/>
        </authorList>
    </citation>
    <scope>NUCLEOTIDE SEQUENCE [LARGE SCALE GENOMIC DNA]</scope>
    <source>
        <strain evidence="4 5">FT102</strain>
    </source>
</reference>
<dbReference type="RefSeq" id="WP_106647598.1">
    <property type="nucleotide sequence ID" value="NZ_BMGO01000001.1"/>
</dbReference>
<dbReference type="PIRSF" id="PIRSF000126">
    <property type="entry name" value="11-beta-HSD1"/>
    <property type="match status" value="1"/>
</dbReference>
<dbReference type="Pfam" id="PF00106">
    <property type="entry name" value="adh_short"/>
    <property type="match status" value="1"/>
</dbReference>
<dbReference type="AlphaFoldDB" id="A0A2K9ALK2"/>
<dbReference type="CDD" id="cd05346">
    <property type="entry name" value="SDR_c5"/>
    <property type="match status" value="1"/>
</dbReference>
<evidence type="ECO:0000256" key="3">
    <source>
        <dbReference type="RuleBase" id="RU000363"/>
    </source>
</evidence>
<proteinExistence type="inferred from homology"/>
<dbReference type="PRINTS" id="PR00081">
    <property type="entry name" value="GDHRDH"/>
</dbReference>
<dbReference type="InterPro" id="IPR020904">
    <property type="entry name" value="Sc_DH/Rdtase_CS"/>
</dbReference>
<dbReference type="SUPFAM" id="SSF51735">
    <property type="entry name" value="NAD(P)-binding Rossmann-fold domains"/>
    <property type="match status" value="1"/>
</dbReference>
<dbReference type="PRINTS" id="PR00080">
    <property type="entry name" value="SDRFAMILY"/>
</dbReference>
<gene>
    <name evidence="4" type="ORF">CW740_11320</name>
</gene>
<dbReference type="PANTHER" id="PTHR42901">
    <property type="entry name" value="ALCOHOL DEHYDROGENASE"/>
    <property type="match status" value="1"/>
</dbReference>
<protein>
    <submittedName>
        <fullName evidence="4">NAD(P)-dependent oxidoreductase</fullName>
    </submittedName>
</protein>
<name>A0A2K9ALK2_9GAMM</name>
<comment type="similarity">
    <text evidence="1 3">Belongs to the short-chain dehydrogenases/reductases (SDR) family.</text>
</comment>
<dbReference type="InterPro" id="IPR036291">
    <property type="entry name" value="NAD(P)-bd_dom_sf"/>
</dbReference>
<dbReference type="OrthoDB" id="9810734at2"/>
<keyword evidence="2" id="KW-0560">Oxidoreductase</keyword>
<organism evidence="4 5">
    <name type="scientific">Kangiella profundi</name>
    <dbReference type="NCBI Taxonomy" id="1561924"/>
    <lineage>
        <taxon>Bacteria</taxon>
        <taxon>Pseudomonadati</taxon>
        <taxon>Pseudomonadota</taxon>
        <taxon>Gammaproteobacteria</taxon>
        <taxon>Kangiellales</taxon>
        <taxon>Kangiellaceae</taxon>
        <taxon>Kangiella</taxon>
    </lineage>
</organism>
<keyword evidence="5" id="KW-1185">Reference proteome</keyword>
<evidence type="ECO:0000256" key="1">
    <source>
        <dbReference type="ARBA" id="ARBA00006484"/>
    </source>
</evidence>
<dbReference type="PROSITE" id="PS00061">
    <property type="entry name" value="ADH_SHORT"/>
    <property type="match status" value="1"/>
</dbReference>
<dbReference type="EMBL" id="CP025120">
    <property type="protein sequence ID" value="AUD79804.1"/>
    <property type="molecule type" value="Genomic_DNA"/>
</dbReference>
<evidence type="ECO:0000256" key="2">
    <source>
        <dbReference type="ARBA" id="ARBA00023002"/>
    </source>
</evidence>
<dbReference type="PANTHER" id="PTHR42901:SF1">
    <property type="entry name" value="ALCOHOL DEHYDROGENASE"/>
    <property type="match status" value="1"/>
</dbReference>
<dbReference type="Gene3D" id="3.40.50.720">
    <property type="entry name" value="NAD(P)-binding Rossmann-like Domain"/>
    <property type="match status" value="1"/>
</dbReference>
<accession>A0A2K9ALK2</accession>
<evidence type="ECO:0000313" key="4">
    <source>
        <dbReference type="EMBL" id="AUD79804.1"/>
    </source>
</evidence>
<dbReference type="InterPro" id="IPR002347">
    <property type="entry name" value="SDR_fam"/>
</dbReference>
<dbReference type="Proteomes" id="UP000232693">
    <property type="component" value="Chromosome"/>
</dbReference>
<dbReference type="GO" id="GO:0016616">
    <property type="term" value="F:oxidoreductase activity, acting on the CH-OH group of donors, NAD or NADP as acceptor"/>
    <property type="evidence" value="ECO:0007669"/>
    <property type="project" value="UniProtKB-ARBA"/>
</dbReference>